<dbReference type="InterPro" id="IPR011009">
    <property type="entry name" value="Kinase-like_dom_sf"/>
</dbReference>
<evidence type="ECO:0000313" key="4">
    <source>
        <dbReference type="Proteomes" id="UP001199106"/>
    </source>
</evidence>
<feature type="domain" description="Protein kinase" evidence="2">
    <location>
        <begin position="235"/>
        <end position="588"/>
    </location>
</feature>
<keyword evidence="3" id="KW-0808">Transferase</keyword>
<dbReference type="GO" id="GO:0004672">
    <property type="term" value="F:protein kinase activity"/>
    <property type="evidence" value="ECO:0007669"/>
    <property type="project" value="InterPro"/>
</dbReference>
<organism evidence="3 4">
    <name type="scientific">Alternaria panax</name>
    <dbReference type="NCBI Taxonomy" id="48097"/>
    <lineage>
        <taxon>Eukaryota</taxon>
        <taxon>Fungi</taxon>
        <taxon>Dikarya</taxon>
        <taxon>Ascomycota</taxon>
        <taxon>Pezizomycotina</taxon>
        <taxon>Dothideomycetes</taxon>
        <taxon>Pleosporomycetidae</taxon>
        <taxon>Pleosporales</taxon>
        <taxon>Pleosporineae</taxon>
        <taxon>Pleosporaceae</taxon>
        <taxon>Alternaria</taxon>
        <taxon>Alternaria sect. Panax</taxon>
    </lineage>
</organism>
<sequence>MQHASNSPWRTPAMQYPKPQYSLQHTISMVNLRDDDQSWYKGRETESPATSSVSSATSRSTTPTTTNNNPWSNVMISPASTYSNKSTDSSSPKGSPKHTPPHTSRSTTPIAPQPVRVINPVAGFAPMSPPPQSPGESFRNGDYPGSPMNPYRQPLPPLVPLVNGYINTSILSSQGQSLSGWFYELVRKQGWDAGLVKKIWQWTLSNPRLAILLFVCDDVASWRQASFFDLRDESLPFPEDRLQGIVGNARKVVEEQWRATSKELPLTGAHIDFTARETVPLKHISLVRSSRNSEKSVDWVRMQGHSDDRVLVRKRFVTARSSQKAALLDQINKFKQHEHKNIAKLLCSYSQPSHVGIVTEKAQYTLDDYLALPGSDPNRSKLLVDWMHDLSSALEYLHSQSICHRSIRPRKILIDGARILLAPFDIGQSIDTFSPTMANSQGLDQLHTYFQDQSYVYAAPEAIVSRGKRMADVFSLGCVLLSMMTVAQGQSLSVFAQYRAASTQDASYHAHLDRVASWRNRLHAATTSNLRNGLVGSGRKLRQLKAESEWLSIIEKMLLPGPKERIKMRFVLASLNSGKATGGRRRSLDGGGYSGQAAASLGMNGAPTATLVDISEHHAPRKPELSVFDGYFQTQTLSDHYFDTYVSGTLNEITSSITSLTAQLINEDMKWQLDTRYVLDISAIFYIKAANKLKKTTSL</sequence>
<accession>A0AAD4IIW8</accession>
<dbReference type="SUPFAM" id="SSF56112">
    <property type="entry name" value="Protein kinase-like (PK-like)"/>
    <property type="match status" value="1"/>
</dbReference>
<feature type="region of interest" description="Disordered" evidence="1">
    <location>
        <begin position="37"/>
        <end position="151"/>
    </location>
</feature>
<name>A0AAD4IIW8_9PLEO</name>
<dbReference type="Pfam" id="PF00069">
    <property type="entry name" value="Pkinase"/>
    <property type="match status" value="1"/>
</dbReference>
<dbReference type="AlphaFoldDB" id="A0AAD4IIW8"/>
<dbReference type="InterPro" id="IPR053083">
    <property type="entry name" value="TF_kinase-domain_protein"/>
</dbReference>
<proteinExistence type="predicted"/>
<dbReference type="PANTHER" id="PTHR44305">
    <property type="entry name" value="SI:DKEY-192D15.2-RELATED"/>
    <property type="match status" value="1"/>
</dbReference>
<reference evidence="3" key="1">
    <citation type="submission" date="2021-07" db="EMBL/GenBank/DDBJ databases">
        <title>Genome Resource of American Ginseng Black Spot Pathogen Alternaria panax.</title>
        <authorList>
            <person name="Qiu C."/>
            <person name="Wang W."/>
            <person name="Liu Z."/>
        </authorList>
    </citation>
    <scope>NUCLEOTIDE SEQUENCE</scope>
    <source>
        <strain evidence="3">BNCC115425</strain>
    </source>
</reference>
<dbReference type="InterPro" id="IPR000719">
    <property type="entry name" value="Prot_kinase_dom"/>
</dbReference>
<protein>
    <submittedName>
        <fullName evidence="3">Kinase-like protein</fullName>
    </submittedName>
</protein>
<dbReference type="PROSITE" id="PS50011">
    <property type="entry name" value="PROTEIN_KINASE_DOM"/>
    <property type="match status" value="1"/>
</dbReference>
<evidence type="ECO:0000313" key="3">
    <source>
        <dbReference type="EMBL" id="KAG9195305.1"/>
    </source>
</evidence>
<dbReference type="Gene3D" id="1.10.510.10">
    <property type="entry name" value="Transferase(Phosphotransferase) domain 1"/>
    <property type="match status" value="1"/>
</dbReference>
<keyword evidence="3" id="KW-0418">Kinase</keyword>
<dbReference type="SMART" id="SM00220">
    <property type="entry name" value="S_TKc"/>
    <property type="match status" value="1"/>
</dbReference>
<dbReference type="CDD" id="cd00180">
    <property type="entry name" value="PKc"/>
    <property type="match status" value="1"/>
</dbReference>
<dbReference type="EMBL" id="JAANER010000001">
    <property type="protein sequence ID" value="KAG9195305.1"/>
    <property type="molecule type" value="Genomic_DNA"/>
</dbReference>
<dbReference type="Proteomes" id="UP001199106">
    <property type="component" value="Unassembled WGS sequence"/>
</dbReference>
<keyword evidence="4" id="KW-1185">Reference proteome</keyword>
<evidence type="ECO:0000256" key="1">
    <source>
        <dbReference type="SAM" id="MobiDB-lite"/>
    </source>
</evidence>
<feature type="compositionally biased region" description="Basic and acidic residues" evidence="1">
    <location>
        <begin position="37"/>
        <end position="46"/>
    </location>
</feature>
<feature type="compositionally biased region" description="Low complexity" evidence="1">
    <location>
        <begin position="80"/>
        <end position="94"/>
    </location>
</feature>
<feature type="compositionally biased region" description="Low complexity" evidence="1">
    <location>
        <begin position="47"/>
        <end position="73"/>
    </location>
</feature>
<evidence type="ECO:0000259" key="2">
    <source>
        <dbReference type="PROSITE" id="PS50011"/>
    </source>
</evidence>
<dbReference type="PANTHER" id="PTHR44305:SF24">
    <property type="entry name" value="TYROSINE-PROTEIN KINASE C03B1.5-RELATED"/>
    <property type="match status" value="1"/>
</dbReference>
<comment type="caution">
    <text evidence="3">The sequence shown here is derived from an EMBL/GenBank/DDBJ whole genome shotgun (WGS) entry which is preliminary data.</text>
</comment>
<dbReference type="GO" id="GO:0005524">
    <property type="term" value="F:ATP binding"/>
    <property type="evidence" value="ECO:0007669"/>
    <property type="project" value="InterPro"/>
</dbReference>
<gene>
    <name evidence="3" type="ORF">G6011_00426</name>
</gene>